<dbReference type="Proteomes" id="UP001600650">
    <property type="component" value="Unassembled WGS sequence"/>
</dbReference>
<dbReference type="Gene3D" id="3.30.1120.70">
    <property type="match status" value="1"/>
</dbReference>
<dbReference type="EMBL" id="JBHVBU010000081">
    <property type="protein sequence ID" value="MFE7966139.1"/>
    <property type="molecule type" value="Genomic_DNA"/>
</dbReference>
<comment type="caution">
    <text evidence="2">The sequence shown here is derived from an EMBL/GenBank/DDBJ whole genome shotgun (WGS) entry which is preliminary data.</text>
</comment>
<feature type="region of interest" description="Disordered" evidence="1">
    <location>
        <begin position="370"/>
        <end position="392"/>
    </location>
</feature>
<dbReference type="Gene3D" id="3.40.140.120">
    <property type="match status" value="1"/>
</dbReference>
<keyword evidence="3" id="KW-1185">Reference proteome</keyword>
<dbReference type="RefSeq" id="WP_381727722.1">
    <property type="nucleotide sequence ID" value="NZ_JBHVBU010000081.1"/>
</dbReference>
<dbReference type="NCBIfam" id="TIGR01537">
    <property type="entry name" value="portal_HK97"/>
    <property type="match status" value="1"/>
</dbReference>
<reference evidence="2 3" key="1">
    <citation type="submission" date="2024-09" db="EMBL/GenBank/DDBJ databases">
        <title>The Natural Products Discovery Center: Release of the First 8490 Sequenced Strains for Exploring Actinobacteria Biosynthetic Diversity.</title>
        <authorList>
            <person name="Kalkreuter E."/>
            <person name="Kautsar S.A."/>
            <person name="Yang D."/>
            <person name="Bader C.D."/>
            <person name="Teijaro C.N."/>
            <person name="Fluegel L."/>
            <person name="Davis C.M."/>
            <person name="Simpson J.R."/>
            <person name="Lauterbach L."/>
            <person name="Steele A.D."/>
            <person name="Gui C."/>
            <person name="Meng S."/>
            <person name="Li G."/>
            <person name="Viehrig K."/>
            <person name="Ye F."/>
            <person name="Su P."/>
            <person name="Kiefer A.F."/>
            <person name="Nichols A."/>
            <person name="Cepeda A.J."/>
            <person name="Yan W."/>
            <person name="Fan B."/>
            <person name="Jiang Y."/>
            <person name="Adhikari A."/>
            <person name="Zheng C.-J."/>
            <person name="Schuster L."/>
            <person name="Cowan T.M."/>
            <person name="Smanski M.J."/>
            <person name="Chevrette M.G."/>
            <person name="De Carvalho L.P.S."/>
            <person name="Shen B."/>
        </authorList>
    </citation>
    <scope>NUCLEOTIDE SEQUENCE [LARGE SCALE GENOMIC DNA]</scope>
    <source>
        <strain evidence="2 3">NPDC057399</strain>
    </source>
</reference>
<dbReference type="Pfam" id="PF04860">
    <property type="entry name" value="Phage_portal"/>
    <property type="match status" value="1"/>
</dbReference>
<dbReference type="Gene3D" id="1.20.1270.210">
    <property type="match status" value="1"/>
</dbReference>
<dbReference type="InterPro" id="IPR006427">
    <property type="entry name" value="Portal_HK97"/>
</dbReference>
<proteinExistence type="predicted"/>
<evidence type="ECO:0000313" key="2">
    <source>
        <dbReference type="EMBL" id="MFE7966139.1"/>
    </source>
</evidence>
<accession>A0ABW6JMB1</accession>
<protein>
    <submittedName>
        <fullName evidence="2">Phage portal protein</fullName>
    </submittedName>
</protein>
<dbReference type="InterPro" id="IPR006944">
    <property type="entry name" value="Phage/GTA_portal"/>
</dbReference>
<evidence type="ECO:0000313" key="3">
    <source>
        <dbReference type="Proteomes" id="UP001600650"/>
    </source>
</evidence>
<organism evidence="2 3">
    <name type="scientific">Streptomyces cellulosae</name>
    <dbReference type="NCBI Taxonomy" id="1968"/>
    <lineage>
        <taxon>Bacteria</taxon>
        <taxon>Bacillati</taxon>
        <taxon>Actinomycetota</taxon>
        <taxon>Actinomycetes</taxon>
        <taxon>Kitasatosporales</taxon>
        <taxon>Streptomycetaceae</taxon>
        <taxon>Streptomyces</taxon>
    </lineage>
</organism>
<evidence type="ECO:0000256" key="1">
    <source>
        <dbReference type="SAM" id="MobiDB-lite"/>
    </source>
</evidence>
<feature type="region of interest" description="Disordered" evidence="1">
    <location>
        <begin position="1"/>
        <end position="32"/>
    </location>
</feature>
<gene>
    <name evidence="2" type="ORF">ACFU0X_24405</name>
</gene>
<name>A0ABW6JMB1_STRCE</name>
<sequence length="392" mass="43086">MSLFRRRDAPGQSAADVIPQRPGTGGGPAAVTNDSALRHSAVWACLRLRANLISTMPVDLYRKVDGIQVEVPKPAVLITPGGDEVEMPEWMYSSQFDLDRSGNSIGLITALDGLGLPARIELVPSSDVSVRMRKGKKTYRIAGKIYEPHEVWHEKQYTVPGLPVGLSPVAYAAWSISEYLSIQQFAMDWFRNGAIPSAHLKNTAKQLTQEQADGAKQRFKAAVMNRDLFVTGNDWDYDMIQAEQAGADWIQAKQFGIGDIARFFDCPSDLIDAAVSGSSVTYANMTQRNLQFLVMSLGPAVTRRENALSRLSSRPRFVKLNRNALLAMDPQTQAQVLKTRIDSRTLTPSEARAFYDQPPLTDDQLAEFDRLFGKGTTPTPTTATPQPGGTPS</sequence>
<feature type="compositionally biased region" description="Low complexity" evidence="1">
    <location>
        <begin position="375"/>
        <end position="392"/>
    </location>
</feature>